<reference evidence="8 9" key="1">
    <citation type="journal article" date="2022" name="Syst. Appl. Microbiol.">
        <title>Rhodopirellula aestuarii sp. nov., a novel member of the genus Rhodopirellula isolated from brackish sediments collected in the Tagus River estuary, Portugal.</title>
        <authorList>
            <person name="Vitorino I.R."/>
            <person name="Klimek D."/>
            <person name="Calusinska M."/>
            <person name="Lobo-da-Cunha A."/>
            <person name="Vasconcelos V."/>
            <person name="Lage O.M."/>
        </authorList>
    </citation>
    <scope>NUCLEOTIDE SEQUENCE [LARGE SCALE GENOMIC DNA]</scope>
    <source>
        <strain evidence="8 9">ICT_H3.1</strain>
    </source>
</reference>
<dbReference type="PANTHER" id="PTHR42693">
    <property type="entry name" value="ARYLSULFATASE FAMILY MEMBER"/>
    <property type="match status" value="1"/>
</dbReference>
<dbReference type="Proteomes" id="UP001202961">
    <property type="component" value="Unassembled WGS sequence"/>
</dbReference>
<proteinExistence type="inferred from homology"/>
<evidence type="ECO:0000256" key="1">
    <source>
        <dbReference type="ARBA" id="ARBA00001913"/>
    </source>
</evidence>
<feature type="domain" description="Sulfatase N-terminal" evidence="7">
    <location>
        <begin position="5"/>
        <end position="173"/>
    </location>
</feature>
<evidence type="ECO:0000256" key="2">
    <source>
        <dbReference type="ARBA" id="ARBA00008779"/>
    </source>
</evidence>
<keyword evidence="6" id="KW-0106">Calcium</keyword>
<organism evidence="8 9">
    <name type="scientific">Aporhodopirellula aestuarii</name>
    <dbReference type="NCBI Taxonomy" id="2950107"/>
    <lineage>
        <taxon>Bacteria</taxon>
        <taxon>Pseudomonadati</taxon>
        <taxon>Planctomycetota</taxon>
        <taxon>Planctomycetia</taxon>
        <taxon>Pirellulales</taxon>
        <taxon>Pirellulaceae</taxon>
        <taxon>Aporhodopirellula</taxon>
    </lineage>
</organism>
<dbReference type="InterPro" id="IPR000917">
    <property type="entry name" value="Sulfatase_N"/>
</dbReference>
<evidence type="ECO:0000256" key="4">
    <source>
        <dbReference type="ARBA" id="ARBA00022729"/>
    </source>
</evidence>
<dbReference type="InterPro" id="IPR017850">
    <property type="entry name" value="Alkaline_phosphatase_core_sf"/>
</dbReference>
<protein>
    <submittedName>
        <fullName evidence="8">Sulfatase-like hydrolase/transferase</fullName>
    </submittedName>
</protein>
<dbReference type="EMBL" id="JAMQBK010000081">
    <property type="protein sequence ID" value="MCM2374190.1"/>
    <property type="molecule type" value="Genomic_DNA"/>
</dbReference>
<evidence type="ECO:0000313" key="9">
    <source>
        <dbReference type="Proteomes" id="UP001202961"/>
    </source>
</evidence>
<keyword evidence="3" id="KW-0479">Metal-binding</keyword>
<comment type="similarity">
    <text evidence="2">Belongs to the sulfatase family.</text>
</comment>
<evidence type="ECO:0000256" key="6">
    <source>
        <dbReference type="ARBA" id="ARBA00022837"/>
    </source>
</evidence>
<gene>
    <name evidence="8" type="ORF">NB063_26540</name>
</gene>
<keyword evidence="4" id="KW-0732">Signal</keyword>
<evidence type="ECO:0000256" key="3">
    <source>
        <dbReference type="ARBA" id="ARBA00022723"/>
    </source>
</evidence>
<name>A0ABT0UBA4_9BACT</name>
<dbReference type="Gene3D" id="3.40.720.10">
    <property type="entry name" value="Alkaline Phosphatase, subunit A"/>
    <property type="match status" value="1"/>
</dbReference>
<accession>A0ABT0UBA4</accession>
<dbReference type="SUPFAM" id="SSF53649">
    <property type="entry name" value="Alkaline phosphatase-like"/>
    <property type="match status" value="1"/>
</dbReference>
<evidence type="ECO:0000313" key="8">
    <source>
        <dbReference type="EMBL" id="MCM2374190.1"/>
    </source>
</evidence>
<dbReference type="Gene3D" id="3.30.1120.10">
    <property type="match status" value="1"/>
</dbReference>
<comment type="caution">
    <text evidence="8">The sequence shown here is derived from an EMBL/GenBank/DDBJ whole genome shotgun (WGS) entry which is preliminary data.</text>
</comment>
<dbReference type="Pfam" id="PF00884">
    <property type="entry name" value="Sulfatase"/>
    <property type="match status" value="1"/>
</dbReference>
<evidence type="ECO:0000259" key="7">
    <source>
        <dbReference type="Pfam" id="PF00884"/>
    </source>
</evidence>
<comment type="cofactor">
    <cofactor evidence="1">
        <name>Ca(2+)</name>
        <dbReference type="ChEBI" id="CHEBI:29108"/>
    </cofactor>
</comment>
<keyword evidence="5" id="KW-0378">Hydrolase</keyword>
<dbReference type="PANTHER" id="PTHR42693:SF42">
    <property type="entry name" value="ARYLSULFATASE G"/>
    <property type="match status" value="1"/>
</dbReference>
<evidence type="ECO:0000256" key="5">
    <source>
        <dbReference type="ARBA" id="ARBA00022801"/>
    </source>
</evidence>
<keyword evidence="9" id="KW-1185">Reference proteome</keyword>
<sequence length="329" mass="36654">MPLRLANETSEFVRNHQDEPFFAMLSFYSVHGPIQSMKNLWEKYRKVAATKANPQPRCKIDRTMPVRQVQDHPVYAGMMESLDNAVGSVLATIDECGLSRSTIVAYSGDNGVSSGDGFSTSNLPLRGGKGRQWEAGIREPFYIRYPERFEGGGVSDTPVTGADLFPTILDLCGLNMLPDQHVDGVSLVSAMEGKPMKQRPLFWHYPHCENQGGELVSIIRKGPWKLTHYYADYHNELDNLAEDAGETSDLALSMPVTTAKLLGELNDWLKSVNTGIPVFDPQFDPANAETRAIQDQTTLKANLQKAHAAMLRPDWQPNANWWGSLRSDD</sequence>
<dbReference type="InterPro" id="IPR050738">
    <property type="entry name" value="Sulfatase"/>
</dbReference>